<evidence type="ECO:0000256" key="10">
    <source>
        <dbReference type="ARBA" id="ARBA00023012"/>
    </source>
</evidence>
<evidence type="ECO:0000256" key="4">
    <source>
        <dbReference type="ARBA" id="ARBA00022679"/>
    </source>
</evidence>
<dbReference type="GO" id="GO:0005886">
    <property type="term" value="C:plasma membrane"/>
    <property type="evidence" value="ECO:0007669"/>
    <property type="project" value="UniProtKB-SubCell"/>
</dbReference>
<gene>
    <name evidence="14" type="ORF">DWX77_16575</name>
</gene>
<dbReference type="InterPro" id="IPR050640">
    <property type="entry name" value="Bact_2-comp_sensor_kinase"/>
</dbReference>
<dbReference type="Gene3D" id="3.30.565.10">
    <property type="entry name" value="Histidine kinase-like ATPase, C-terminal domain"/>
    <property type="match status" value="1"/>
</dbReference>
<comment type="subcellular location">
    <subcellularLocation>
        <location evidence="1">Cell membrane</location>
        <topology evidence="1">Multi-pass membrane protein</topology>
    </subcellularLocation>
</comment>
<keyword evidence="10" id="KW-0902">Two-component regulatory system</keyword>
<evidence type="ECO:0000313" key="14">
    <source>
        <dbReference type="EMBL" id="RGS67547.1"/>
    </source>
</evidence>
<dbReference type="Pfam" id="PF06580">
    <property type="entry name" value="His_kinase"/>
    <property type="match status" value="1"/>
</dbReference>
<evidence type="ECO:0000313" key="15">
    <source>
        <dbReference type="Proteomes" id="UP000284242"/>
    </source>
</evidence>
<proteinExistence type="predicted"/>
<evidence type="ECO:0000256" key="1">
    <source>
        <dbReference type="ARBA" id="ARBA00004651"/>
    </source>
</evidence>
<dbReference type="AlphaFoldDB" id="A0A412KG80"/>
<dbReference type="PANTHER" id="PTHR34220">
    <property type="entry name" value="SENSOR HISTIDINE KINASE YPDA"/>
    <property type="match status" value="1"/>
</dbReference>
<organism evidence="14 15">
    <name type="scientific">Blautia obeum</name>
    <dbReference type="NCBI Taxonomy" id="40520"/>
    <lineage>
        <taxon>Bacteria</taxon>
        <taxon>Bacillati</taxon>
        <taxon>Bacillota</taxon>
        <taxon>Clostridia</taxon>
        <taxon>Lachnospirales</taxon>
        <taxon>Lachnospiraceae</taxon>
        <taxon>Blautia</taxon>
    </lineage>
</organism>
<keyword evidence="5 12" id="KW-0812">Transmembrane</keyword>
<dbReference type="PANTHER" id="PTHR34220:SF11">
    <property type="entry name" value="SENSOR PROTEIN KINASE HPTS"/>
    <property type="match status" value="1"/>
</dbReference>
<keyword evidence="9 12" id="KW-1133">Transmembrane helix</keyword>
<dbReference type="SUPFAM" id="SSF55874">
    <property type="entry name" value="ATPase domain of HSP90 chaperone/DNA topoisomerase II/histidine kinase"/>
    <property type="match status" value="1"/>
</dbReference>
<keyword evidence="4" id="KW-0808">Transferase</keyword>
<feature type="non-terminal residue" evidence="14">
    <location>
        <position position="448"/>
    </location>
</feature>
<keyword evidence="3" id="KW-0597">Phosphoprotein</keyword>
<keyword evidence="8" id="KW-0067">ATP-binding</keyword>
<feature type="domain" description="HAMP" evidence="13">
    <location>
        <begin position="211"/>
        <end position="263"/>
    </location>
</feature>
<name>A0A412KG80_9FIRM</name>
<reference evidence="14 15" key="1">
    <citation type="submission" date="2018-08" db="EMBL/GenBank/DDBJ databases">
        <title>A genome reference for cultivated species of the human gut microbiota.</title>
        <authorList>
            <person name="Zou Y."/>
            <person name="Xue W."/>
            <person name="Luo G."/>
        </authorList>
    </citation>
    <scope>NUCLEOTIDE SEQUENCE [LARGE SCALE GENOMIC DNA]</scope>
    <source>
        <strain evidence="14 15">AF21-24</strain>
    </source>
</reference>
<dbReference type="InterPro" id="IPR010559">
    <property type="entry name" value="Sig_transdc_His_kin_internal"/>
</dbReference>
<dbReference type="PROSITE" id="PS50885">
    <property type="entry name" value="HAMP"/>
    <property type="match status" value="1"/>
</dbReference>
<dbReference type="GO" id="GO:0000155">
    <property type="term" value="F:phosphorelay sensor kinase activity"/>
    <property type="evidence" value="ECO:0007669"/>
    <property type="project" value="InterPro"/>
</dbReference>
<feature type="transmembrane region" description="Helical" evidence="12">
    <location>
        <begin position="193"/>
        <end position="214"/>
    </location>
</feature>
<evidence type="ECO:0000259" key="13">
    <source>
        <dbReference type="PROSITE" id="PS50885"/>
    </source>
</evidence>
<evidence type="ECO:0000256" key="5">
    <source>
        <dbReference type="ARBA" id="ARBA00022692"/>
    </source>
</evidence>
<dbReference type="CDD" id="cd06225">
    <property type="entry name" value="HAMP"/>
    <property type="match status" value="1"/>
</dbReference>
<evidence type="ECO:0000256" key="8">
    <source>
        <dbReference type="ARBA" id="ARBA00022840"/>
    </source>
</evidence>
<keyword evidence="6" id="KW-0547">Nucleotide-binding</keyword>
<evidence type="ECO:0000256" key="7">
    <source>
        <dbReference type="ARBA" id="ARBA00022777"/>
    </source>
</evidence>
<dbReference type="Proteomes" id="UP000284242">
    <property type="component" value="Unassembled WGS sequence"/>
</dbReference>
<dbReference type="GO" id="GO:0005524">
    <property type="term" value="F:ATP binding"/>
    <property type="evidence" value="ECO:0007669"/>
    <property type="project" value="UniProtKB-KW"/>
</dbReference>
<dbReference type="EMBL" id="QRVV01000139">
    <property type="protein sequence ID" value="RGS67547.1"/>
    <property type="molecule type" value="Genomic_DNA"/>
</dbReference>
<dbReference type="InterPro" id="IPR036890">
    <property type="entry name" value="HATPase_C_sf"/>
</dbReference>
<dbReference type="InterPro" id="IPR003660">
    <property type="entry name" value="HAMP_dom"/>
</dbReference>
<evidence type="ECO:0000256" key="3">
    <source>
        <dbReference type="ARBA" id="ARBA00022553"/>
    </source>
</evidence>
<comment type="caution">
    <text evidence="14">The sequence shown here is derived from an EMBL/GenBank/DDBJ whole genome shotgun (WGS) entry which is preliminary data.</text>
</comment>
<protein>
    <recommendedName>
        <fullName evidence="13">HAMP domain-containing protein</fullName>
    </recommendedName>
</protein>
<sequence>MSYSVNYQDLGIKKASVFCDCSDIRENETYYDWTRLKDQKFYQEFLNNKKNYALYILDTEDTQLYFKCMDRSTSKNNSIVLYVQSVLDYTDDEQVLGVLVFELGMEEIFAPVFDANKQNNNYHLVLNKKAFLGETDRITSLIDSAYRFKDEGIIKDDDKIFFLSNIEDYDLMLVDSDFIDYKAYWYSASLNSILIVLSVGVLLTVFMIVLSRIFKKINDNLNKMDSIIQNQFQGRLEVKGGDEIGEIVRRYNQLLDKINSLITELINKEVAGKDAQLKALQYQINPHFIYNTLDVFAGSAETEGNYELADGIAYFGHLLRYNIKGSIYSTIEKELENAKRLVAIYQLKSKGIISLKIECPLYYYNVRIIKYLIQPILENSILHGCSSNFDNLEISISVLELENFIVIRIVDDGCGMSKDDLNKLKNRIFSEEEENNLESLVNTSIGLK</sequence>
<evidence type="ECO:0000256" key="11">
    <source>
        <dbReference type="ARBA" id="ARBA00023136"/>
    </source>
</evidence>
<evidence type="ECO:0000256" key="9">
    <source>
        <dbReference type="ARBA" id="ARBA00022989"/>
    </source>
</evidence>
<dbReference type="Gene3D" id="6.10.340.10">
    <property type="match status" value="1"/>
</dbReference>
<evidence type="ECO:0000256" key="6">
    <source>
        <dbReference type="ARBA" id="ARBA00022741"/>
    </source>
</evidence>
<accession>A0A412KG80</accession>
<evidence type="ECO:0000256" key="2">
    <source>
        <dbReference type="ARBA" id="ARBA00022475"/>
    </source>
</evidence>
<keyword evidence="7" id="KW-0418">Kinase</keyword>
<keyword evidence="11 12" id="KW-0472">Membrane</keyword>
<evidence type="ECO:0000256" key="12">
    <source>
        <dbReference type="SAM" id="Phobius"/>
    </source>
</evidence>
<keyword evidence="2" id="KW-1003">Cell membrane</keyword>